<protein>
    <submittedName>
        <fullName evidence="8">ATP-binding cassette domain-containing protein</fullName>
    </submittedName>
</protein>
<dbReference type="InterPro" id="IPR017911">
    <property type="entry name" value="MacB-like_ATP-bd"/>
</dbReference>
<gene>
    <name evidence="8" type="ORF">IAB51_04255</name>
</gene>
<feature type="region of interest" description="Disordered" evidence="5">
    <location>
        <begin position="308"/>
        <end position="328"/>
    </location>
</feature>
<dbReference type="SMART" id="SM00966">
    <property type="entry name" value="SpoVT_AbrB"/>
    <property type="match status" value="1"/>
</dbReference>
<dbReference type="PROSITE" id="PS50893">
    <property type="entry name" value="ABC_TRANSPORTER_2"/>
    <property type="match status" value="1"/>
</dbReference>
<keyword evidence="3 8" id="KW-0067">ATP-binding</keyword>
<dbReference type="InterPro" id="IPR037914">
    <property type="entry name" value="SpoVT-AbrB_sf"/>
</dbReference>
<proteinExistence type="predicted"/>
<dbReference type="InterPro" id="IPR003593">
    <property type="entry name" value="AAA+_ATPase"/>
</dbReference>
<dbReference type="GO" id="GO:0005886">
    <property type="term" value="C:plasma membrane"/>
    <property type="evidence" value="ECO:0007669"/>
    <property type="project" value="TreeGrafter"/>
</dbReference>
<organism evidence="8 9">
    <name type="scientific">Candidatus Merdivicinus excrementipullorum</name>
    <dbReference type="NCBI Taxonomy" id="2840867"/>
    <lineage>
        <taxon>Bacteria</taxon>
        <taxon>Bacillati</taxon>
        <taxon>Bacillota</taxon>
        <taxon>Clostridia</taxon>
        <taxon>Eubacteriales</taxon>
        <taxon>Oscillospiraceae</taxon>
        <taxon>Oscillospiraceae incertae sedis</taxon>
        <taxon>Candidatus Merdivicinus</taxon>
    </lineage>
</organism>
<evidence type="ECO:0000259" key="7">
    <source>
        <dbReference type="PROSITE" id="PS51740"/>
    </source>
</evidence>
<dbReference type="Pfam" id="PF00005">
    <property type="entry name" value="ABC_tran"/>
    <property type="match status" value="1"/>
</dbReference>
<evidence type="ECO:0000259" key="6">
    <source>
        <dbReference type="PROSITE" id="PS50893"/>
    </source>
</evidence>
<dbReference type="GO" id="GO:0016887">
    <property type="term" value="F:ATP hydrolysis activity"/>
    <property type="evidence" value="ECO:0007669"/>
    <property type="project" value="InterPro"/>
</dbReference>
<reference evidence="8" key="2">
    <citation type="journal article" date="2021" name="PeerJ">
        <title>Extensive microbial diversity within the chicken gut microbiome revealed by metagenomics and culture.</title>
        <authorList>
            <person name="Gilroy R."/>
            <person name="Ravi A."/>
            <person name="Getino M."/>
            <person name="Pursley I."/>
            <person name="Horton D.L."/>
            <person name="Alikhan N.F."/>
            <person name="Baker D."/>
            <person name="Gharbi K."/>
            <person name="Hall N."/>
            <person name="Watson M."/>
            <person name="Adriaenssens E.M."/>
            <person name="Foster-Nyarko E."/>
            <person name="Jarju S."/>
            <person name="Secka A."/>
            <person name="Antonio M."/>
            <person name="Oren A."/>
            <person name="Chaudhuri R.R."/>
            <person name="La Ragione R."/>
            <person name="Hildebrand F."/>
            <person name="Pallen M.J."/>
        </authorList>
    </citation>
    <scope>NUCLEOTIDE SEQUENCE</scope>
    <source>
        <strain evidence="8">CHK199-13235</strain>
    </source>
</reference>
<dbReference type="CDD" id="cd03255">
    <property type="entry name" value="ABC_MJ0796_LolCDE_FtsE"/>
    <property type="match status" value="1"/>
</dbReference>
<sequence length="328" mass="35680">MINCENLVKIYKTGEIEVVALQGLDLTVEDGELMAIIGNSGSGKSTLLNMLGGLDVPSAGKLTVDGKNLLAFTPKQMMEYRRSTVGFVWQNPARNLIPYLTAQQNVEIPLSISRADPAKMPPLPGPDGSSISCKNAKERASALLDLVGLSHRKNSRLTELSGGEQQRVAIAIALAGNPRLLLADEPTGAVDSKTTKELLRLFQKLNQQLGITIVIVTHDRLVSSFVSRAVMIRDGRTSSEFIRRKLSLENIGSLSEDSEEEPPEVEERTVVDRTGRVQLPKEYLEALGITGRETMLTHLEEGRIVLTPIPKESAEEKEADAETGADVS</sequence>
<dbReference type="InterPro" id="IPR007159">
    <property type="entry name" value="SpoVT-AbrB_dom"/>
</dbReference>
<dbReference type="InterPro" id="IPR003439">
    <property type="entry name" value="ABC_transporter-like_ATP-bd"/>
</dbReference>
<feature type="domain" description="SpoVT-AbrB" evidence="7">
    <location>
        <begin position="266"/>
        <end position="311"/>
    </location>
</feature>
<dbReference type="GO" id="GO:0005524">
    <property type="term" value="F:ATP binding"/>
    <property type="evidence" value="ECO:0007669"/>
    <property type="project" value="UniProtKB-KW"/>
</dbReference>
<dbReference type="Proteomes" id="UP000824002">
    <property type="component" value="Unassembled WGS sequence"/>
</dbReference>
<dbReference type="SMART" id="SM00382">
    <property type="entry name" value="AAA"/>
    <property type="match status" value="1"/>
</dbReference>
<dbReference type="AlphaFoldDB" id="A0A9D1FLE1"/>
<accession>A0A9D1FLE1</accession>
<evidence type="ECO:0000256" key="2">
    <source>
        <dbReference type="ARBA" id="ARBA00022741"/>
    </source>
</evidence>
<keyword evidence="4" id="KW-0238">DNA-binding</keyword>
<dbReference type="GO" id="GO:0003677">
    <property type="term" value="F:DNA binding"/>
    <property type="evidence" value="ECO:0007669"/>
    <property type="project" value="UniProtKB-UniRule"/>
</dbReference>
<name>A0A9D1FLE1_9FIRM</name>
<dbReference type="PROSITE" id="PS00211">
    <property type="entry name" value="ABC_TRANSPORTER_1"/>
    <property type="match status" value="1"/>
</dbReference>
<dbReference type="PROSITE" id="PS51740">
    <property type="entry name" value="SPOVT_ABRB"/>
    <property type="match status" value="1"/>
</dbReference>
<dbReference type="PANTHER" id="PTHR24220">
    <property type="entry name" value="IMPORT ATP-BINDING PROTEIN"/>
    <property type="match status" value="1"/>
</dbReference>
<dbReference type="SUPFAM" id="SSF52540">
    <property type="entry name" value="P-loop containing nucleoside triphosphate hydrolases"/>
    <property type="match status" value="1"/>
</dbReference>
<evidence type="ECO:0000256" key="5">
    <source>
        <dbReference type="SAM" id="MobiDB-lite"/>
    </source>
</evidence>
<keyword evidence="2" id="KW-0547">Nucleotide-binding</keyword>
<dbReference type="GO" id="GO:0022857">
    <property type="term" value="F:transmembrane transporter activity"/>
    <property type="evidence" value="ECO:0007669"/>
    <property type="project" value="TreeGrafter"/>
</dbReference>
<evidence type="ECO:0000313" key="8">
    <source>
        <dbReference type="EMBL" id="HIS76006.1"/>
    </source>
</evidence>
<dbReference type="SUPFAM" id="SSF89447">
    <property type="entry name" value="AbrB/MazE/MraZ-like"/>
    <property type="match status" value="1"/>
</dbReference>
<feature type="compositionally biased region" description="Acidic residues" evidence="5">
    <location>
        <begin position="315"/>
        <end position="328"/>
    </location>
</feature>
<feature type="domain" description="ABC transporter" evidence="6">
    <location>
        <begin position="2"/>
        <end position="259"/>
    </location>
</feature>
<comment type="caution">
    <text evidence="8">The sequence shown here is derived from an EMBL/GenBank/DDBJ whole genome shotgun (WGS) entry which is preliminary data.</text>
</comment>
<evidence type="ECO:0000256" key="3">
    <source>
        <dbReference type="ARBA" id="ARBA00022840"/>
    </source>
</evidence>
<evidence type="ECO:0000313" key="9">
    <source>
        <dbReference type="Proteomes" id="UP000824002"/>
    </source>
</evidence>
<dbReference type="InterPro" id="IPR017871">
    <property type="entry name" value="ABC_transporter-like_CS"/>
</dbReference>
<dbReference type="InterPro" id="IPR015854">
    <property type="entry name" value="ABC_transpr_LolD-like"/>
</dbReference>
<reference evidence="8" key="1">
    <citation type="submission" date="2020-10" db="EMBL/GenBank/DDBJ databases">
        <authorList>
            <person name="Gilroy R."/>
        </authorList>
    </citation>
    <scope>NUCLEOTIDE SEQUENCE</scope>
    <source>
        <strain evidence="8">CHK199-13235</strain>
    </source>
</reference>
<dbReference type="Gene3D" id="3.40.50.300">
    <property type="entry name" value="P-loop containing nucleotide triphosphate hydrolases"/>
    <property type="match status" value="1"/>
</dbReference>
<evidence type="ECO:0000256" key="4">
    <source>
        <dbReference type="PROSITE-ProRule" id="PRU01076"/>
    </source>
</evidence>
<keyword evidence="1" id="KW-0813">Transport</keyword>
<dbReference type="PANTHER" id="PTHR24220:SF685">
    <property type="entry name" value="ABC TRANSPORTER RELATED"/>
    <property type="match status" value="1"/>
</dbReference>
<dbReference type="EMBL" id="DVJP01000030">
    <property type="protein sequence ID" value="HIS76006.1"/>
    <property type="molecule type" value="Genomic_DNA"/>
</dbReference>
<dbReference type="InterPro" id="IPR027417">
    <property type="entry name" value="P-loop_NTPase"/>
</dbReference>
<evidence type="ECO:0000256" key="1">
    <source>
        <dbReference type="ARBA" id="ARBA00022448"/>
    </source>
</evidence>